<protein>
    <recommendedName>
        <fullName evidence="2">Zn(2)-C6 fungal-type domain-containing protein</fullName>
    </recommendedName>
</protein>
<dbReference type="PROSITE" id="PS50048">
    <property type="entry name" value="ZN2_CY6_FUNGAL_2"/>
    <property type="match status" value="1"/>
</dbReference>
<dbReference type="PROSITE" id="PS00463">
    <property type="entry name" value="ZN2_CY6_FUNGAL_1"/>
    <property type="match status" value="1"/>
</dbReference>
<dbReference type="Pfam" id="PF00172">
    <property type="entry name" value="Zn_clus"/>
    <property type="match status" value="1"/>
</dbReference>
<evidence type="ECO:0000313" key="3">
    <source>
        <dbReference type="EMBL" id="KIM97036.1"/>
    </source>
</evidence>
<dbReference type="OrthoDB" id="3520699at2759"/>
<dbReference type="SMART" id="SM00066">
    <property type="entry name" value="GAL4"/>
    <property type="match status" value="1"/>
</dbReference>
<dbReference type="PANTHER" id="PTHR31668">
    <property type="entry name" value="GLUCOSE TRANSPORT TRANSCRIPTION REGULATOR RGT1-RELATED-RELATED"/>
    <property type="match status" value="1"/>
</dbReference>
<keyword evidence="4" id="KW-1185">Reference proteome</keyword>
<evidence type="ECO:0000313" key="4">
    <source>
        <dbReference type="Proteomes" id="UP000054321"/>
    </source>
</evidence>
<organism evidence="3 4">
    <name type="scientific">Oidiodendron maius (strain Zn)</name>
    <dbReference type="NCBI Taxonomy" id="913774"/>
    <lineage>
        <taxon>Eukaryota</taxon>
        <taxon>Fungi</taxon>
        <taxon>Dikarya</taxon>
        <taxon>Ascomycota</taxon>
        <taxon>Pezizomycotina</taxon>
        <taxon>Leotiomycetes</taxon>
        <taxon>Leotiomycetes incertae sedis</taxon>
        <taxon>Myxotrichaceae</taxon>
        <taxon>Oidiodendron</taxon>
    </lineage>
</organism>
<reference evidence="4" key="2">
    <citation type="submission" date="2015-01" db="EMBL/GenBank/DDBJ databases">
        <title>Evolutionary Origins and Diversification of the Mycorrhizal Mutualists.</title>
        <authorList>
            <consortium name="DOE Joint Genome Institute"/>
            <consortium name="Mycorrhizal Genomics Consortium"/>
            <person name="Kohler A."/>
            <person name="Kuo A."/>
            <person name="Nagy L.G."/>
            <person name="Floudas D."/>
            <person name="Copeland A."/>
            <person name="Barry K.W."/>
            <person name="Cichocki N."/>
            <person name="Veneault-Fourrey C."/>
            <person name="LaButti K."/>
            <person name="Lindquist E.A."/>
            <person name="Lipzen A."/>
            <person name="Lundell T."/>
            <person name="Morin E."/>
            <person name="Murat C."/>
            <person name="Riley R."/>
            <person name="Ohm R."/>
            <person name="Sun H."/>
            <person name="Tunlid A."/>
            <person name="Henrissat B."/>
            <person name="Grigoriev I.V."/>
            <person name="Hibbett D.S."/>
            <person name="Martin F."/>
        </authorList>
    </citation>
    <scope>NUCLEOTIDE SEQUENCE [LARGE SCALE GENOMIC DNA]</scope>
    <source>
        <strain evidence="4">Zn</strain>
    </source>
</reference>
<gene>
    <name evidence="3" type="ORF">OIDMADRAFT_32914</name>
</gene>
<dbReference type="InterPro" id="IPR050797">
    <property type="entry name" value="Carb_Metab_Trans_Reg"/>
</dbReference>
<evidence type="ECO:0000259" key="2">
    <source>
        <dbReference type="PROSITE" id="PS50048"/>
    </source>
</evidence>
<proteinExistence type="predicted"/>
<name>A0A0C3H3B0_OIDMZ</name>
<dbReference type="GO" id="GO:0008270">
    <property type="term" value="F:zinc ion binding"/>
    <property type="evidence" value="ECO:0007669"/>
    <property type="project" value="InterPro"/>
</dbReference>
<reference evidence="3 4" key="1">
    <citation type="submission" date="2014-04" db="EMBL/GenBank/DDBJ databases">
        <authorList>
            <consortium name="DOE Joint Genome Institute"/>
            <person name="Kuo A."/>
            <person name="Martino E."/>
            <person name="Perotto S."/>
            <person name="Kohler A."/>
            <person name="Nagy L.G."/>
            <person name="Floudas D."/>
            <person name="Copeland A."/>
            <person name="Barry K.W."/>
            <person name="Cichocki N."/>
            <person name="Veneault-Fourrey C."/>
            <person name="LaButti K."/>
            <person name="Lindquist E.A."/>
            <person name="Lipzen A."/>
            <person name="Lundell T."/>
            <person name="Morin E."/>
            <person name="Murat C."/>
            <person name="Sun H."/>
            <person name="Tunlid A."/>
            <person name="Henrissat B."/>
            <person name="Grigoriev I.V."/>
            <person name="Hibbett D.S."/>
            <person name="Martin F."/>
            <person name="Nordberg H.P."/>
            <person name="Cantor M.N."/>
            <person name="Hua S.X."/>
        </authorList>
    </citation>
    <scope>NUCLEOTIDE SEQUENCE [LARGE SCALE GENOMIC DNA]</scope>
    <source>
        <strain evidence="3 4">Zn</strain>
    </source>
</reference>
<sequence length="320" mass="36312">MFTTLRCDPNVGLQVDSEQSATVLHRNRACKHCHSKKLRCTRERNGCRRCIASNISCQYESSRLKSGRKRLLRRPETHSLAPEASFDHLNTARGENQFHTNLSSDAENLSLAGLISDPAQCGPRFEVPNDFFEFFNGNFGYPSDDTTISYSRLENLESSQLDTSMEEPIHAHEPNSGVSRETCNCLPSVVSLLESTSIQYIQANLNKKSEFVMLLIFLCQKIISSYQRAVAILTEQFNRLYRPNKDNIIQISVPSMDTALATAREVELREYHVDVEEEPYQKYGIIPWDVKGYGERRQVDVACRNDKRGGNRHTGIGEAL</sequence>
<dbReference type="EMBL" id="KN832883">
    <property type="protein sequence ID" value="KIM97036.1"/>
    <property type="molecule type" value="Genomic_DNA"/>
</dbReference>
<dbReference type="Gene3D" id="4.10.240.10">
    <property type="entry name" value="Zn(2)-C6 fungal-type DNA-binding domain"/>
    <property type="match status" value="1"/>
</dbReference>
<dbReference type="CDD" id="cd00067">
    <property type="entry name" value="GAL4"/>
    <property type="match status" value="1"/>
</dbReference>
<dbReference type="InParanoid" id="A0A0C3H3B0"/>
<dbReference type="InterPro" id="IPR036864">
    <property type="entry name" value="Zn2-C6_fun-type_DNA-bd_sf"/>
</dbReference>
<dbReference type="AlphaFoldDB" id="A0A0C3H3B0"/>
<dbReference type="Proteomes" id="UP000054321">
    <property type="component" value="Unassembled WGS sequence"/>
</dbReference>
<accession>A0A0C3H3B0</accession>
<keyword evidence="1" id="KW-0539">Nucleus</keyword>
<dbReference type="SUPFAM" id="SSF57701">
    <property type="entry name" value="Zn2/Cys6 DNA-binding domain"/>
    <property type="match status" value="1"/>
</dbReference>
<dbReference type="HOGENOM" id="CLU_869043_0_0_1"/>
<dbReference type="InterPro" id="IPR001138">
    <property type="entry name" value="Zn2Cys6_DnaBD"/>
</dbReference>
<evidence type="ECO:0000256" key="1">
    <source>
        <dbReference type="ARBA" id="ARBA00023242"/>
    </source>
</evidence>
<feature type="domain" description="Zn(2)-C6 fungal-type" evidence="2">
    <location>
        <begin position="29"/>
        <end position="59"/>
    </location>
</feature>
<dbReference type="GO" id="GO:0000981">
    <property type="term" value="F:DNA-binding transcription factor activity, RNA polymerase II-specific"/>
    <property type="evidence" value="ECO:0007669"/>
    <property type="project" value="InterPro"/>
</dbReference>